<reference evidence="2" key="1">
    <citation type="submission" date="2022-01" db="EMBL/GenBank/DDBJ databases">
        <title>Antribacter sp. nov., isolated from Guizhou of China.</title>
        <authorList>
            <person name="Chengliang C."/>
            <person name="Ya Z."/>
        </authorList>
    </citation>
    <scope>NUCLEOTIDE SEQUENCE</scope>
    <source>
        <strain evidence="2">KLBMP 9083</strain>
    </source>
</reference>
<dbReference type="AlphaFoldDB" id="A0AA41U5V5"/>
<feature type="transmembrane region" description="Helical" evidence="1">
    <location>
        <begin position="63"/>
        <end position="80"/>
    </location>
</feature>
<sequence length="109" mass="11201">MMLELMNLAVAAAPAPAGMVSADGFLDLITVKSEEVKSAIESVAFVVVILMVVITAVKTKMSIAAIVMSAIVGGVVLWLVNGGINVTKDLTDQEFGSSAPPVVSVQTLV</sequence>
<feature type="transmembrane region" description="Helical" evidence="1">
    <location>
        <begin position="38"/>
        <end position="56"/>
    </location>
</feature>
<evidence type="ECO:0000313" key="2">
    <source>
        <dbReference type="EMBL" id="MCF4120418.1"/>
    </source>
</evidence>
<name>A0AA41U5V5_9MICO</name>
<keyword evidence="1" id="KW-1133">Transmembrane helix</keyword>
<evidence type="ECO:0000256" key="1">
    <source>
        <dbReference type="SAM" id="Phobius"/>
    </source>
</evidence>
<keyword evidence="1" id="KW-0812">Transmembrane</keyword>
<comment type="caution">
    <text evidence="2">The sequence shown here is derived from an EMBL/GenBank/DDBJ whole genome shotgun (WGS) entry which is preliminary data.</text>
</comment>
<dbReference type="Proteomes" id="UP001165405">
    <property type="component" value="Unassembled WGS sequence"/>
</dbReference>
<organism evidence="2 3">
    <name type="scientific">Antribacter soli</name>
    <dbReference type="NCBI Taxonomy" id="2910976"/>
    <lineage>
        <taxon>Bacteria</taxon>
        <taxon>Bacillati</taxon>
        <taxon>Actinomycetota</taxon>
        <taxon>Actinomycetes</taxon>
        <taxon>Micrococcales</taxon>
        <taxon>Promicromonosporaceae</taxon>
        <taxon>Antribacter</taxon>
    </lineage>
</organism>
<gene>
    <name evidence="2" type="ORF">L1785_05445</name>
</gene>
<protein>
    <submittedName>
        <fullName evidence="2">Uncharacterized protein</fullName>
    </submittedName>
</protein>
<accession>A0AA41U5V5</accession>
<dbReference type="RefSeq" id="WP_236088188.1">
    <property type="nucleotide sequence ID" value="NZ_JAKGSG010000020.1"/>
</dbReference>
<keyword evidence="1" id="KW-0472">Membrane</keyword>
<dbReference type="EMBL" id="JAKGSG010000020">
    <property type="protein sequence ID" value="MCF4120418.1"/>
    <property type="molecule type" value="Genomic_DNA"/>
</dbReference>
<keyword evidence="3" id="KW-1185">Reference proteome</keyword>
<proteinExistence type="predicted"/>
<evidence type="ECO:0000313" key="3">
    <source>
        <dbReference type="Proteomes" id="UP001165405"/>
    </source>
</evidence>